<evidence type="ECO:0000313" key="3">
    <source>
        <dbReference type="Proteomes" id="UP001196413"/>
    </source>
</evidence>
<evidence type="ECO:0000313" key="2">
    <source>
        <dbReference type="EMBL" id="KAJ1358331.1"/>
    </source>
</evidence>
<reference evidence="2" key="1">
    <citation type="submission" date="2021-06" db="EMBL/GenBank/DDBJ databases">
        <title>Parelaphostrongylus tenuis whole genome reference sequence.</title>
        <authorList>
            <person name="Garwood T.J."/>
            <person name="Larsen P.A."/>
            <person name="Fountain-Jones N.M."/>
            <person name="Garbe J.R."/>
            <person name="Macchietto M.G."/>
            <person name="Kania S.A."/>
            <person name="Gerhold R.W."/>
            <person name="Richards J.E."/>
            <person name="Wolf T.M."/>
        </authorList>
    </citation>
    <scope>NUCLEOTIDE SEQUENCE</scope>
    <source>
        <strain evidence="2">MNPRO001-30</strain>
        <tissue evidence="2">Meninges</tissue>
    </source>
</reference>
<comment type="caution">
    <text evidence="2">The sequence shown here is derived from an EMBL/GenBank/DDBJ whole genome shotgun (WGS) entry which is preliminary data.</text>
</comment>
<feature type="region of interest" description="Disordered" evidence="1">
    <location>
        <begin position="1"/>
        <end position="35"/>
    </location>
</feature>
<proteinExistence type="predicted"/>
<protein>
    <submittedName>
        <fullName evidence="2">Uncharacterized protein</fullName>
    </submittedName>
</protein>
<dbReference type="Proteomes" id="UP001196413">
    <property type="component" value="Unassembled WGS sequence"/>
</dbReference>
<dbReference type="EMBL" id="JAHQIW010003360">
    <property type="protein sequence ID" value="KAJ1358331.1"/>
    <property type="molecule type" value="Genomic_DNA"/>
</dbReference>
<name>A0AAD5QTD0_PARTN</name>
<sequence>MKKGCHVTSNGIYGDGASATKADGASAPDTIGGDVQVNVAPRHSVKKEDRLIDKPKEGCPREVTDHSKDYGCTLAQLRSLMEARGAEAVVRVSN</sequence>
<gene>
    <name evidence="2" type="ORF">KIN20_016739</name>
</gene>
<keyword evidence="3" id="KW-1185">Reference proteome</keyword>
<organism evidence="2 3">
    <name type="scientific">Parelaphostrongylus tenuis</name>
    <name type="common">Meningeal worm</name>
    <dbReference type="NCBI Taxonomy" id="148309"/>
    <lineage>
        <taxon>Eukaryota</taxon>
        <taxon>Metazoa</taxon>
        <taxon>Ecdysozoa</taxon>
        <taxon>Nematoda</taxon>
        <taxon>Chromadorea</taxon>
        <taxon>Rhabditida</taxon>
        <taxon>Rhabditina</taxon>
        <taxon>Rhabditomorpha</taxon>
        <taxon>Strongyloidea</taxon>
        <taxon>Metastrongylidae</taxon>
        <taxon>Parelaphostrongylus</taxon>
    </lineage>
</organism>
<evidence type="ECO:0000256" key="1">
    <source>
        <dbReference type="SAM" id="MobiDB-lite"/>
    </source>
</evidence>
<dbReference type="AlphaFoldDB" id="A0AAD5QTD0"/>
<accession>A0AAD5QTD0</accession>